<protein>
    <submittedName>
        <fullName evidence="2">Uncharacterized protein</fullName>
    </submittedName>
</protein>
<evidence type="ECO:0000256" key="1">
    <source>
        <dbReference type="SAM" id="MobiDB-lite"/>
    </source>
</evidence>
<feature type="compositionally biased region" description="Polar residues" evidence="1">
    <location>
        <begin position="23"/>
        <end position="34"/>
    </location>
</feature>
<comment type="caution">
    <text evidence="2">The sequence shown here is derived from an EMBL/GenBank/DDBJ whole genome shotgun (WGS) entry which is preliminary data.</text>
</comment>
<feature type="region of interest" description="Disordered" evidence="1">
    <location>
        <begin position="1"/>
        <end position="85"/>
    </location>
</feature>
<evidence type="ECO:0000313" key="2">
    <source>
        <dbReference type="EMBL" id="KAH8105864.1"/>
    </source>
</evidence>
<proteinExistence type="predicted"/>
<organism evidence="2 3">
    <name type="scientific">Cristinia sonorae</name>
    <dbReference type="NCBI Taxonomy" id="1940300"/>
    <lineage>
        <taxon>Eukaryota</taxon>
        <taxon>Fungi</taxon>
        <taxon>Dikarya</taxon>
        <taxon>Basidiomycota</taxon>
        <taxon>Agaricomycotina</taxon>
        <taxon>Agaricomycetes</taxon>
        <taxon>Agaricomycetidae</taxon>
        <taxon>Agaricales</taxon>
        <taxon>Pleurotineae</taxon>
        <taxon>Stephanosporaceae</taxon>
        <taxon>Cristinia</taxon>
    </lineage>
</organism>
<gene>
    <name evidence="2" type="ORF">BXZ70DRAFT_1004169</name>
</gene>
<reference evidence="2" key="1">
    <citation type="journal article" date="2021" name="New Phytol.">
        <title>Evolutionary innovations through gain and loss of genes in the ectomycorrhizal Boletales.</title>
        <authorList>
            <person name="Wu G."/>
            <person name="Miyauchi S."/>
            <person name="Morin E."/>
            <person name="Kuo A."/>
            <person name="Drula E."/>
            <person name="Varga T."/>
            <person name="Kohler A."/>
            <person name="Feng B."/>
            <person name="Cao Y."/>
            <person name="Lipzen A."/>
            <person name="Daum C."/>
            <person name="Hundley H."/>
            <person name="Pangilinan J."/>
            <person name="Johnson J."/>
            <person name="Barry K."/>
            <person name="LaButti K."/>
            <person name="Ng V."/>
            <person name="Ahrendt S."/>
            <person name="Min B."/>
            <person name="Choi I.G."/>
            <person name="Park H."/>
            <person name="Plett J.M."/>
            <person name="Magnuson J."/>
            <person name="Spatafora J.W."/>
            <person name="Nagy L.G."/>
            <person name="Henrissat B."/>
            <person name="Grigoriev I.V."/>
            <person name="Yang Z.L."/>
            <person name="Xu J."/>
            <person name="Martin F.M."/>
        </authorList>
    </citation>
    <scope>NUCLEOTIDE SEQUENCE</scope>
    <source>
        <strain evidence="2">KKN 215</strain>
    </source>
</reference>
<feature type="compositionally biased region" description="Polar residues" evidence="1">
    <location>
        <begin position="42"/>
        <end position="69"/>
    </location>
</feature>
<feature type="compositionally biased region" description="Low complexity" evidence="1">
    <location>
        <begin position="1"/>
        <end position="10"/>
    </location>
</feature>
<accession>A0A8K0XTS9</accession>
<dbReference type="EMBL" id="JAEVFJ010000003">
    <property type="protein sequence ID" value="KAH8105864.1"/>
    <property type="molecule type" value="Genomic_DNA"/>
</dbReference>
<name>A0A8K0XTS9_9AGAR</name>
<dbReference type="Proteomes" id="UP000813824">
    <property type="component" value="Unassembled WGS sequence"/>
</dbReference>
<feature type="compositionally biased region" description="Polar residues" evidence="1">
    <location>
        <begin position="76"/>
        <end position="85"/>
    </location>
</feature>
<dbReference type="AlphaFoldDB" id="A0A8K0XTS9"/>
<keyword evidence="3" id="KW-1185">Reference proteome</keyword>
<dbReference type="OrthoDB" id="2669285at2759"/>
<sequence>MASASRFTSPPMSPPRRTPGVNYPTTPQADSNIRNRSHPHQTDGSPGSPNSSDTATTHQSIFNRSTTAGSLHIGPSGSTDPLSSLSNVNAARKVTIRSDPTMLTCFDPADQELYKLWVPIR</sequence>
<evidence type="ECO:0000313" key="3">
    <source>
        <dbReference type="Proteomes" id="UP000813824"/>
    </source>
</evidence>